<dbReference type="OrthoDB" id="5870821at2759"/>
<organism evidence="9 10">
    <name type="scientific">Cotesia congregata</name>
    <name type="common">Parasitoid wasp</name>
    <name type="synonym">Apanteles congregatus</name>
    <dbReference type="NCBI Taxonomy" id="51543"/>
    <lineage>
        <taxon>Eukaryota</taxon>
        <taxon>Metazoa</taxon>
        <taxon>Ecdysozoa</taxon>
        <taxon>Arthropoda</taxon>
        <taxon>Hexapoda</taxon>
        <taxon>Insecta</taxon>
        <taxon>Pterygota</taxon>
        <taxon>Neoptera</taxon>
        <taxon>Endopterygota</taxon>
        <taxon>Hymenoptera</taxon>
        <taxon>Apocrita</taxon>
        <taxon>Ichneumonoidea</taxon>
        <taxon>Braconidae</taxon>
        <taxon>Microgastrinae</taxon>
        <taxon>Cotesia</taxon>
    </lineage>
</organism>
<evidence type="ECO:0000259" key="8">
    <source>
        <dbReference type="Pfam" id="PF02824"/>
    </source>
</evidence>
<keyword evidence="2" id="KW-0689">Ribosomal protein</keyword>
<reference evidence="9" key="1">
    <citation type="submission" date="2021-04" db="EMBL/GenBank/DDBJ databases">
        <authorList>
            <person name="Chebbi M.A.C M."/>
        </authorList>
    </citation>
    <scope>NUCLEOTIDE SEQUENCE</scope>
</reference>
<dbReference type="EMBL" id="CAJNRD030001119">
    <property type="protein sequence ID" value="CAG5087912.1"/>
    <property type="molecule type" value="Genomic_DNA"/>
</dbReference>
<feature type="domain" description="TGS" evidence="8">
    <location>
        <begin position="87"/>
        <end position="128"/>
    </location>
</feature>
<sequence>MVCIQSLESKIVISRCKNFSTCRASIKLCSRYFSSSVSRSEAKKRRHDLFEAEKKSQRSAVGRIEKIKVLYNTHEDEVTMLMNKNLSTPHDCAKHISEGVANLSALALVDGVPWDMHRPLPGPCELKLSTMKTPLVPAVNNAFWRTCSFMLGAVIDNAFNDEVTCHLHSFTAPNIRSGSFVYDAQLDLPNWTPTASEMRVLSSEFTKFIQQELPIDRLEVNEALALEMFQDNPFKSKQIPDIAERSNQKVTLYRMGQHVDISKGPMVANSGIVGRFTMTAIHKIQKEGLEMFRFQGIALPKGILVNHVMYGLLEKRAQKLNDITWMPRITEQEHDEHIKVAAKN</sequence>
<proteinExistence type="inferred from homology"/>
<evidence type="ECO:0000256" key="6">
    <source>
        <dbReference type="ARBA" id="ARBA00071662"/>
    </source>
</evidence>
<dbReference type="PANTHER" id="PTHR42753:SF9">
    <property type="entry name" value="LARGE RIBOSOMAL SUBUNIT PROTEIN ML39"/>
    <property type="match status" value="1"/>
</dbReference>
<dbReference type="GO" id="GO:0005840">
    <property type="term" value="C:ribosome"/>
    <property type="evidence" value="ECO:0007669"/>
    <property type="project" value="UniProtKB-KW"/>
</dbReference>
<dbReference type="GO" id="GO:1990904">
    <property type="term" value="C:ribonucleoprotein complex"/>
    <property type="evidence" value="ECO:0007669"/>
    <property type="project" value="UniProtKB-KW"/>
</dbReference>
<gene>
    <name evidence="9" type="ORF">HICCMSTLAB_LOCUS4643</name>
</gene>
<keyword evidence="3" id="KW-0496">Mitochondrion</keyword>
<dbReference type="PANTHER" id="PTHR42753">
    <property type="entry name" value="MITOCHONDRIAL RIBOSOME PROTEIN L39/PROLYL-TRNA LIGASE FAMILY MEMBER"/>
    <property type="match status" value="1"/>
</dbReference>
<evidence type="ECO:0000313" key="10">
    <source>
        <dbReference type="Proteomes" id="UP000786811"/>
    </source>
</evidence>
<dbReference type="InterPro" id="IPR004095">
    <property type="entry name" value="TGS"/>
</dbReference>
<evidence type="ECO:0000256" key="2">
    <source>
        <dbReference type="ARBA" id="ARBA00022980"/>
    </source>
</evidence>
<comment type="similarity">
    <text evidence="5">Belongs to the mitochondrion-specific ribosomal protein mL39 family.</text>
</comment>
<dbReference type="SUPFAM" id="SSF55186">
    <property type="entry name" value="ThrRS/AlaRS common domain"/>
    <property type="match status" value="1"/>
</dbReference>
<evidence type="ECO:0000256" key="5">
    <source>
        <dbReference type="ARBA" id="ARBA00061231"/>
    </source>
</evidence>
<evidence type="ECO:0000256" key="1">
    <source>
        <dbReference type="ARBA" id="ARBA00004173"/>
    </source>
</evidence>
<dbReference type="SUPFAM" id="SSF81271">
    <property type="entry name" value="TGS-like"/>
    <property type="match status" value="1"/>
</dbReference>
<keyword evidence="10" id="KW-1185">Reference proteome</keyword>
<dbReference type="FunFam" id="3.30.980.10:FF:000006">
    <property type="entry name" value="39S ribosomal protein L39, mitochondrial"/>
    <property type="match status" value="1"/>
</dbReference>
<dbReference type="Gene3D" id="3.30.980.10">
    <property type="entry name" value="Threonyl-trna Synthetase, Chain A, domain 2"/>
    <property type="match status" value="1"/>
</dbReference>
<evidence type="ECO:0000256" key="4">
    <source>
        <dbReference type="ARBA" id="ARBA00023274"/>
    </source>
</evidence>
<dbReference type="InterPro" id="IPR018163">
    <property type="entry name" value="Thr/Ala-tRNA-synth_IIc_edit"/>
</dbReference>
<dbReference type="InterPro" id="IPR012675">
    <property type="entry name" value="Beta-grasp_dom_sf"/>
</dbReference>
<comment type="caution">
    <text evidence="9">The sequence shown here is derived from an EMBL/GenBank/DDBJ whole genome shotgun (WGS) entry which is preliminary data.</text>
</comment>
<dbReference type="InterPro" id="IPR050062">
    <property type="entry name" value="Pro-tRNA_synthetase"/>
</dbReference>
<evidence type="ECO:0000256" key="7">
    <source>
        <dbReference type="ARBA" id="ARBA00075914"/>
    </source>
</evidence>
<dbReference type="GO" id="GO:0005739">
    <property type="term" value="C:mitochondrion"/>
    <property type="evidence" value="ECO:0007669"/>
    <property type="project" value="UniProtKB-SubCell"/>
</dbReference>
<dbReference type="Pfam" id="PF02824">
    <property type="entry name" value="TGS"/>
    <property type="match status" value="1"/>
</dbReference>
<evidence type="ECO:0000313" key="9">
    <source>
        <dbReference type="EMBL" id="CAG5087912.1"/>
    </source>
</evidence>
<comment type="subcellular location">
    <subcellularLocation>
        <location evidence="1">Mitochondrion</location>
    </subcellularLocation>
</comment>
<dbReference type="Proteomes" id="UP000786811">
    <property type="component" value="Unassembled WGS sequence"/>
</dbReference>
<dbReference type="Gene3D" id="3.10.20.30">
    <property type="match status" value="1"/>
</dbReference>
<name>A0A8J2MJL8_COTCN</name>
<dbReference type="InterPro" id="IPR012676">
    <property type="entry name" value="TGS-like"/>
</dbReference>
<keyword evidence="4" id="KW-0687">Ribonucleoprotein</keyword>
<dbReference type="GO" id="GO:0000166">
    <property type="term" value="F:nucleotide binding"/>
    <property type="evidence" value="ECO:0007669"/>
    <property type="project" value="InterPro"/>
</dbReference>
<protein>
    <recommendedName>
        <fullName evidence="6">Large ribosomal subunit protein mL39</fullName>
    </recommendedName>
    <alternativeName>
        <fullName evidence="7">39S ribosomal protein L39, mitochondrial</fullName>
    </alternativeName>
</protein>
<accession>A0A8J2MJL8</accession>
<dbReference type="AlphaFoldDB" id="A0A8J2MJL8"/>
<dbReference type="CDD" id="cd01667">
    <property type="entry name" value="TGS_ThrRS"/>
    <property type="match status" value="1"/>
</dbReference>
<evidence type="ECO:0000256" key="3">
    <source>
        <dbReference type="ARBA" id="ARBA00023128"/>
    </source>
</evidence>
<dbReference type="GO" id="GO:0003723">
    <property type="term" value="F:RNA binding"/>
    <property type="evidence" value="ECO:0007669"/>
    <property type="project" value="TreeGrafter"/>
</dbReference>